<feature type="domain" description="2Fe-2S ferredoxin-type" evidence="9">
    <location>
        <begin position="585"/>
        <end position="667"/>
    </location>
</feature>
<evidence type="ECO:0000256" key="7">
    <source>
        <dbReference type="ARBA" id="ARBA00023004"/>
    </source>
</evidence>
<keyword evidence="8" id="KW-0411">Iron-sulfur</keyword>
<keyword evidence="7" id="KW-0408">Iron</keyword>
<dbReference type="SUPFAM" id="SSF50475">
    <property type="entry name" value="FMN-binding split barrel"/>
    <property type="match status" value="1"/>
</dbReference>
<protein>
    <recommendedName>
        <fullName evidence="13">2Fe-2S iron-sulfur cluster binding domain-containing protein</fullName>
    </recommendedName>
</protein>
<dbReference type="InterPro" id="IPR001041">
    <property type="entry name" value="2Fe-2S_ferredoxin-type"/>
</dbReference>
<keyword evidence="3" id="KW-0001">2Fe-2S</keyword>
<accession>A0A8J3DR31</accession>
<name>A0A8J3DR31_9HYPH</name>
<dbReference type="InterPro" id="IPR036010">
    <property type="entry name" value="2Fe-2S_ferredoxin-like_sf"/>
</dbReference>
<dbReference type="AlphaFoldDB" id="A0A8J3DR31"/>
<dbReference type="Gene3D" id="2.30.110.10">
    <property type="entry name" value="Electron Transport, Fmn-binding Protein, Chain A"/>
    <property type="match status" value="1"/>
</dbReference>
<reference evidence="11" key="1">
    <citation type="journal article" date="2014" name="Int. J. Syst. Evol. Microbiol.">
        <title>Complete genome sequence of Corynebacterium casei LMG S-19264T (=DSM 44701T), isolated from a smear-ripened cheese.</title>
        <authorList>
            <consortium name="US DOE Joint Genome Institute (JGI-PGF)"/>
            <person name="Walter F."/>
            <person name="Albersmeier A."/>
            <person name="Kalinowski J."/>
            <person name="Ruckert C."/>
        </authorList>
    </citation>
    <scope>NUCLEOTIDE SEQUENCE</scope>
    <source>
        <strain evidence="11">KCTC 42249</strain>
    </source>
</reference>
<dbReference type="GO" id="GO:0050660">
    <property type="term" value="F:flavin adenine dinucleotide binding"/>
    <property type="evidence" value="ECO:0007669"/>
    <property type="project" value="TreeGrafter"/>
</dbReference>
<evidence type="ECO:0000259" key="9">
    <source>
        <dbReference type="PROSITE" id="PS51085"/>
    </source>
</evidence>
<dbReference type="Gene3D" id="3.10.20.30">
    <property type="match status" value="1"/>
</dbReference>
<feature type="domain" description="FAD-binding FR-type" evidence="10">
    <location>
        <begin position="330"/>
        <end position="434"/>
    </location>
</feature>
<dbReference type="RefSeq" id="WP_189506200.1">
    <property type="nucleotide sequence ID" value="NZ_BMZQ01000003.1"/>
</dbReference>
<dbReference type="Pfam" id="PF00111">
    <property type="entry name" value="Fer2"/>
    <property type="match status" value="1"/>
</dbReference>
<dbReference type="Pfam" id="PF01243">
    <property type="entry name" value="PNPOx_N"/>
    <property type="match status" value="1"/>
</dbReference>
<dbReference type="PANTHER" id="PTHR47354">
    <property type="entry name" value="NADH OXIDOREDUCTASE HCR"/>
    <property type="match status" value="1"/>
</dbReference>
<dbReference type="InterPro" id="IPR017927">
    <property type="entry name" value="FAD-bd_FR_type"/>
</dbReference>
<dbReference type="PROSITE" id="PS51085">
    <property type="entry name" value="2FE2S_FER_2"/>
    <property type="match status" value="1"/>
</dbReference>
<dbReference type="GO" id="GO:0046872">
    <property type="term" value="F:metal ion binding"/>
    <property type="evidence" value="ECO:0007669"/>
    <property type="project" value="UniProtKB-KW"/>
</dbReference>
<reference evidence="11" key="2">
    <citation type="submission" date="2020-09" db="EMBL/GenBank/DDBJ databases">
        <authorList>
            <person name="Sun Q."/>
            <person name="Kim S."/>
        </authorList>
    </citation>
    <scope>NUCLEOTIDE SEQUENCE</scope>
    <source>
        <strain evidence="11">KCTC 42249</strain>
    </source>
</reference>
<dbReference type="InterPro" id="IPR012349">
    <property type="entry name" value="Split_barrel_FMN-bd"/>
</dbReference>
<dbReference type="SUPFAM" id="SSF52343">
    <property type="entry name" value="Ferredoxin reductase-like, C-terminal NADP-linked domain"/>
    <property type="match status" value="1"/>
</dbReference>
<dbReference type="Proteomes" id="UP000630142">
    <property type="component" value="Unassembled WGS sequence"/>
</dbReference>
<keyword evidence="4" id="KW-0479">Metal-binding</keyword>
<evidence type="ECO:0000256" key="1">
    <source>
        <dbReference type="ARBA" id="ARBA00001974"/>
    </source>
</evidence>
<dbReference type="InterPro" id="IPR039261">
    <property type="entry name" value="FNR_nucleotide-bd"/>
</dbReference>
<comment type="cofactor">
    <cofactor evidence="1">
        <name>FAD</name>
        <dbReference type="ChEBI" id="CHEBI:57692"/>
    </cofactor>
</comment>
<evidence type="ECO:0000256" key="8">
    <source>
        <dbReference type="ARBA" id="ARBA00023014"/>
    </source>
</evidence>
<evidence type="ECO:0000256" key="3">
    <source>
        <dbReference type="ARBA" id="ARBA00022714"/>
    </source>
</evidence>
<evidence type="ECO:0000256" key="5">
    <source>
        <dbReference type="ARBA" id="ARBA00022827"/>
    </source>
</evidence>
<dbReference type="GO" id="GO:0016491">
    <property type="term" value="F:oxidoreductase activity"/>
    <property type="evidence" value="ECO:0007669"/>
    <property type="project" value="UniProtKB-KW"/>
</dbReference>
<dbReference type="EMBL" id="BMZQ01000003">
    <property type="protein sequence ID" value="GHD20732.1"/>
    <property type="molecule type" value="Genomic_DNA"/>
</dbReference>
<dbReference type="CDD" id="cd06184">
    <property type="entry name" value="flavohem_like_fad_nad_binding"/>
    <property type="match status" value="1"/>
</dbReference>
<evidence type="ECO:0000313" key="11">
    <source>
        <dbReference type="EMBL" id="GHD20732.1"/>
    </source>
</evidence>
<keyword evidence="2" id="KW-0285">Flavoprotein</keyword>
<dbReference type="SUPFAM" id="SSF63380">
    <property type="entry name" value="Riboflavin synthase domain-like"/>
    <property type="match status" value="1"/>
</dbReference>
<dbReference type="InterPro" id="IPR017938">
    <property type="entry name" value="Riboflavin_synthase-like_b-brl"/>
</dbReference>
<dbReference type="Gene3D" id="3.40.50.80">
    <property type="entry name" value="Nucleotide-binding domain of ferredoxin-NADP reductase (FNR) module"/>
    <property type="match status" value="1"/>
</dbReference>
<organism evidence="11 12">
    <name type="scientific">Tianweitania populi</name>
    <dbReference type="NCBI Taxonomy" id="1607949"/>
    <lineage>
        <taxon>Bacteria</taxon>
        <taxon>Pseudomonadati</taxon>
        <taxon>Pseudomonadota</taxon>
        <taxon>Alphaproteobacteria</taxon>
        <taxon>Hyphomicrobiales</taxon>
        <taxon>Phyllobacteriaceae</taxon>
        <taxon>Tianweitania</taxon>
    </lineage>
</organism>
<dbReference type="CDD" id="cd00207">
    <property type="entry name" value="fer2"/>
    <property type="match status" value="1"/>
</dbReference>
<dbReference type="InterPro" id="IPR012675">
    <property type="entry name" value="Beta-grasp_dom_sf"/>
</dbReference>
<evidence type="ECO:0000256" key="2">
    <source>
        <dbReference type="ARBA" id="ARBA00022630"/>
    </source>
</evidence>
<dbReference type="GO" id="GO:0051537">
    <property type="term" value="F:2 iron, 2 sulfur cluster binding"/>
    <property type="evidence" value="ECO:0007669"/>
    <property type="project" value="UniProtKB-KW"/>
</dbReference>
<keyword evidence="12" id="KW-1185">Reference proteome</keyword>
<evidence type="ECO:0000256" key="4">
    <source>
        <dbReference type="ARBA" id="ARBA00022723"/>
    </source>
</evidence>
<comment type="caution">
    <text evidence="11">The sequence shown here is derived from an EMBL/GenBank/DDBJ whole genome shotgun (WGS) entry which is preliminary data.</text>
</comment>
<evidence type="ECO:0008006" key="13">
    <source>
        <dbReference type="Google" id="ProtNLM"/>
    </source>
</evidence>
<keyword evidence="5" id="KW-0274">FAD</keyword>
<dbReference type="Gene3D" id="2.40.30.10">
    <property type="entry name" value="Translation factors"/>
    <property type="match status" value="1"/>
</dbReference>
<evidence type="ECO:0000313" key="12">
    <source>
        <dbReference type="Proteomes" id="UP000630142"/>
    </source>
</evidence>
<dbReference type="SUPFAM" id="SSF54292">
    <property type="entry name" value="2Fe-2S ferredoxin-like"/>
    <property type="match status" value="1"/>
</dbReference>
<sequence length="667" mass="72692">MKQTMDDQARTFIERSTLLFIASRNIDGAMDVSPRGGQPSVLRLREDGALLLPDYVGNKRLDTIGNVLSNPEVALLLLNRASNAYLRIFARATISQQDDDIAAFPADESSPLTVIILHPTRMELVASEAFEASGFWVDQSGLKATHDVLAIYARDIQWQTDRRRDPVLYDTASESRLQQSGLREFYGTPSPAVQKKVYDTAGPGFMNFIDEARFIVFAHESTTGEISIDLAGGPPLRRDPTTNAQSLLLDLKHEGSGIDDAMPHAAPFAIIAVEPGRCDNIRLNGVYREVSASAEGRRQLSLQSNEIFFHCSAALTRSRIWMDTRPVAWSGKRAFTCVERRQESPEVVSFTFSPRDRAPIGAAAPGQFVTLSLPDDAKSARQRCYSISSVPSDQALRISVRRVGDAGVSALLHDTVRPGDMVFLGPPGGHFVLDSEPMKPVVLISAGVGVTPLLPMAEYLAKEEPGRNVWFVHAAKNSRHHFFAPEVLRLAEQNPGIRILTAYSRPEAGDSGHHEGRLDAAAVARHVPVAEADFYICGPEAFMSSLSEGLIELGASPSSIRMEAFEQSSGGGFALSETQMKLPPREVVFARSNRQATWTPECGSLLDLALANDIEVQFSCRSGECQSCSQKMVSGGVIYPSGEVPLIARGQVLLCQSIPKGDIELDC</sequence>
<dbReference type="PANTHER" id="PTHR47354:SF8">
    <property type="entry name" value="1,2-PHENYLACETYL-COA EPOXIDASE, SUBUNIT E"/>
    <property type="match status" value="1"/>
</dbReference>
<dbReference type="PROSITE" id="PS51384">
    <property type="entry name" value="FAD_FR"/>
    <property type="match status" value="1"/>
</dbReference>
<evidence type="ECO:0000259" key="10">
    <source>
        <dbReference type="PROSITE" id="PS51384"/>
    </source>
</evidence>
<dbReference type="InterPro" id="IPR011576">
    <property type="entry name" value="Pyridox_Oxase_N"/>
</dbReference>
<keyword evidence="6" id="KW-0560">Oxidoreductase</keyword>
<evidence type="ECO:0000256" key="6">
    <source>
        <dbReference type="ARBA" id="ARBA00023002"/>
    </source>
</evidence>
<dbReference type="InterPro" id="IPR001433">
    <property type="entry name" value="OxRdtase_FAD/NAD-bd"/>
</dbReference>
<dbReference type="Pfam" id="PF00175">
    <property type="entry name" value="NAD_binding_1"/>
    <property type="match status" value="1"/>
</dbReference>
<dbReference type="InterPro" id="IPR050415">
    <property type="entry name" value="MRET"/>
</dbReference>
<gene>
    <name evidence="11" type="ORF">GCM10016234_33300</name>
</gene>
<proteinExistence type="predicted"/>